<dbReference type="PROSITE" id="PS01096">
    <property type="entry name" value="PPIC_PPIASE_1"/>
    <property type="match status" value="1"/>
</dbReference>
<dbReference type="EC" id="5.2.1.8" evidence="2"/>
<dbReference type="PANTHER" id="PTHR47245">
    <property type="entry name" value="PEPTIDYLPROLYL ISOMERASE"/>
    <property type="match status" value="1"/>
</dbReference>
<feature type="chain" id="PRO_5039698887" description="peptidylprolyl isomerase" evidence="7">
    <location>
        <begin position="29"/>
        <end position="315"/>
    </location>
</feature>
<organism evidence="9 10">
    <name type="scientific">Cohnella herbarum</name>
    <dbReference type="NCBI Taxonomy" id="2728023"/>
    <lineage>
        <taxon>Bacteria</taxon>
        <taxon>Bacillati</taxon>
        <taxon>Bacillota</taxon>
        <taxon>Bacilli</taxon>
        <taxon>Bacillales</taxon>
        <taxon>Paenibacillaceae</taxon>
        <taxon>Cohnella</taxon>
    </lineage>
</organism>
<comment type="catalytic activity">
    <reaction evidence="1">
        <text>[protein]-peptidylproline (omega=180) = [protein]-peptidylproline (omega=0)</text>
        <dbReference type="Rhea" id="RHEA:16237"/>
        <dbReference type="Rhea" id="RHEA-COMP:10747"/>
        <dbReference type="Rhea" id="RHEA-COMP:10748"/>
        <dbReference type="ChEBI" id="CHEBI:83833"/>
        <dbReference type="ChEBI" id="CHEBI:83834"/>
        <dbReference type="EC" id="5.2.1.8"/>
    </reaction>
</comment>
<dbReference type="Pfam" id="PF13145">
    <property type="entry name" value="Rotamase_2"/>
    <property type="match status" value="1"/>
</dbReference>
<dbReference type="PROSITE" id="PS51257">
    <property type="entry name" value="PROKAR_LIPOPROTEIN"/>
    <property type="match status" value="1"/>
</dbReference>
<sequence length="315" mass="35259">MRETIRRKPLVLLALLATLAMTSGCKSDAEPAAPGASGTIPKAQKADDELVATVGKVTITRGQLLEQLLAAYGAQTLRSMMLQEAVNEEAATLHIEVTDDELEVELRLMRQGYEDEEDFYRAMNEQLGMNREEVRSDARYRLLLEKIALGDITVTQSEIDRYLEEHPDQFLPKEQYQWAQIVVLTDERARQLLALLEEGEDFAELARSNSLDEFTADEGGNVGWIEAGDPFEAPALLETVAMMQVGEVTGPIELDKGYAIVRLDGRREIRTKSPDEIASEVRKQLALGKALPIQELEQNLLEKYRAEVKDATLQQ</sequence>
<dbReference type="InterPro" id="IPR046357">
    <property type="entry name" value="PPIase_dom_sf"/>
</dbReference>
<dbReference type="EMBL" id="CP051680">
    <property type="protein sequence ID" value="QJD85883.1"/>
    <property type="molecule type" value="Genomic_DNA"/>
</dbReference>
<feature type="domain" description="PpiC" evidence="8">
    <location>
        <begin position="173"/>
        <end position="265"/>
    </location>
</feature>
<accession>A0A7Z2ZN67</accession>
<evidence type="ECO:0000313" key="9">
    <source>
        <dbReference type="EMBL" id="QJD85883.1"/>
    </source>
</evidence>
<dbReference type="AlphaFoldDB" id="A0A7Z2ZN67"/>
<dbReference type="SUPFAM" id="SSF54534">
    <property type="entry name" value="FKBP-like"/>
    <property type="match status" value="1"/>
</dbReference>
<keyword evidence="4 6" id="KW-0697">Rotamase</keyword>
<dbReference type="RefSeq" id="WP_169282135.1">
    <property type="nucleotide sequence ID" value="NZ_CP051680.1"/>
</dbReference>
<dbReference type="GO" id="GO:0003755">
    <property type="term" value="F:peptidyl-prolyl cis-trans isomerase activity"/>
    <property type="evidence" value="ECO:0007669"/>
    <property type="project" value="UniProtKB-KW"/>
</dbReference>
<evidence type="ECO:0000259" key="8">
    <source>
        <dbReference type="PROSITE" id="PS50198"/>
    </source>
</evidence>
<keyword evidence="5 6" id="KW-0413">Isomerase</keyword>
<evidence type="ECO:0000256" key="3">
    <source>
        <dbReference type="ARBA" id="ARBA00022729"/>
    </source>
</evidence>
<evidence type="ECO:0000256" key="5">
    <source>
        <dbReference type="ARBA" id="ARBA00023235"/>
    </source>
</evidence>
<keyword evidence="3 7" id="KW-0732">Signal</keyword>
<dbReference type="InterPro" id="IPR023058">
    <property type="entry name" value="PPIase_PpiC_CS"/>
</dbReference>
<dbReference type="Gene3D" id="3.10.50.40">
    <property type="match status" value="1"/>
</dbReference>
<dbReference type="PANTHER" id="PTHR47245:SF1">
    <property type="entry name" value="FOLDASE PROTEIN PRSA"/>
    <property type="match status" value="1"/>
</dbReference>
<evidence type="ECO:0000256" key="4">
    <source>
        <dbReference type="ARBA" id="ARBA00023110"/>
    </source>
</evidence>
<reference evidence="9 10" key="1">
    <citation type="submission" date="2020-04" db="EMBL/GenBank/DDBJ databases">
        <title>Genome sequencing of novel species.</title>
        <authorList>
            <person name="Heo J."/>
            <person name="Kim S.-J."/>
            <person name="Kim J.-S."/>
            <person name="Hong S.-B."/>
            <person name="Kwon S.-W."/>
        </authorList>
    </citation>
    <scope>NUCLEOTIDE SEQUENCE [LARGE SCALE GENOMIC DNA]</scope>
    <source>
        <strain evidence="9 10">MFER-1</strain>
    </source>
</reference>
<protein>
    <recommendedName>
        <fullName evidence="2">peptidylprolyl isomerase</fullName>
        <ecNumber evidence="2">5.2.1.8</ecNumber>
    </recommendedName>
</protein>
<dbReference type="KEGG" id="cheb:HH215_23670"/>
<feature type="signal peptide" evidence="7">
    <location>
        <begin position="1"/>
        <end position="28"/>
    </location>
</feature>
<proteinExistence type="predicted"/>
<keyword evidence="10" id="KW-1185">Reference proteome</keyword>
<evidence type="ECO:0000256" key="7">
    <source>
        <dbReference type="SAM" id="SignalP"/>
    </source>
</evidence>
<dbReference type="InterPro" id="IPR000297">
    <property type="entry name" value="PPIase_PpiC"/>
</dbReference>
<dbReference type="Proteomes" id="UP000502248">
    <property type="component" value="Chromosome"/>
</dbReference>
<gene>
    <name evidence="9" type="ORF">HH215_23670</name>
</gene>
<dbReference type="InterPro" id="IPR050245">
    <property type="entry name" value="PrsA_foldase"/>
</dbReference>
<dbReference type="PROSITE" id="PS50198">
    <property type="entry name" value="PPIC_PPIASE_2"/>
    <property type="match status" value="1"/>
</dbReference>
<dbReference type="InterPro" id="IPR027304">
    <property type="entry name" value="Trigger_fact/SurA_dom_sf"/>
</dbReference>
<evidence type="ECO:0000256" key="1">
    <source>
        <dbReference type="ARBA" id="ARBA00000971"/>
    </source>
</evidence>
<dbReference type="SUPFAM" id="SSF109998">
    <property type="entry name" value="Triger factor/SurA peptide-binding domain-like"/>
    <property type="match status" value="1"/>
</dbReference>
<dbReference type="Gene3D" id="1.10.4030.10">
    <property type="entry name" value="Porin chaperone SurA, peptide-binding domain"/>
    <property type="match status" value="1"/>
</dbReference>
<evidence type="ECO:0000256" key="6">
    <source>
        <dbReference type="PROSITE-ProRule" id="PRU00278"/>
    </source>
</evidence>
<evidence type="ECO:0000256" key="2">
    <source>
        <dbReference type="ARBA" id="ARBA00013194"/>
    </source>
</evidence>
<name>A0A7Z2ZN67_9BACL</name>
<evidence type="ECO:0000313" key="10">
    <source>
        <dbReference type="Proteomes" id="UP000502248"/>
    </source>
</evidence>